<feature type="domain" description="Alpha/beta hydrolase fold-3" evidence="2">
    <location>
        <begin position="91"/>
        <end position="244"/>
    </location>
</feature>
<proteinExistence type="predicted"/>
<gene>
    <name evidence="3" type="ORF">TCAL_10632</name>
</gene>
<dbReference type="InterPro" id="IPR013094">
    <property type="entry name" value="AB_hydrolase_3"/>
</dbReference>
<dbReference type="EMBL" id="VCGU01000459">
    <property type="protein sequence ID" value="TRY60998.1"/>
    <property type="molecule type" value="Genomic_DNA"/>
</dbReference>
<keyword evidence="4" id="KW-1185">Reference proteome</keyword>
<evidence type="ECO:0000256" key="1">
    <source>
        <dbReference type="ARBA" id="ARBA00022801"/>
    </source>
</evidence>
<dbReference type="AlphaFoldDB" id="A0A553N6E5"/>
<dbReference type="SUPFAM" id="SSF53474">
    <property type="entry name" value="alpha/beta-Hydrolases"/>
    <property type="match status" value="1"/>
</dbReference>
<protein>
    <recommendedName>
        <fullName evidence="2">Alpha/beta hydrolase fold-3 domain-containing protein</fullName>
    </recommendedName>
</protein>
<dbReference type="InterPro" id="IPR029058">
    <property type="entry name" value="AB_hydrolase_fold"/>
</dbReference>
<accession>A0A553N6E5</accession>
<dbReference type="InterPro" id="IPR050300">
    <property type="entry name" value="GDXG_lipolytic_enzyme"/>
</dbReference>
<dbReference type="Proteomes" id="UP000318571">
    <property type="component" value="Chromosome 8"/>
</dbReference>
<dbReference type="Gene3D" id="3.40.50.1820">
    <property type="entry name" value="alpha/beta hydrolase"/>
    <property type="match status" value="1"/>
</dbReference>
<comment type="caution">
    <text evidence="3">The sequence shown here is derived from an EMBL/GenBank/DDBJ whole genome shotgun (WGS) entry which is preliminary data.</text>
</comment>
<evidence type="ECO:0000313" key="3">
    <source>
        <dbReference type="EMBL" id="TRY60998.1"/>
    </source>
</evidence>
<dbReference type="OMA" id="WAVAMPS"/>
<reference evidence="3 4" key="1">
    <citation type="journal article" date="2018" name="Nat. Ecol. Evol.">
        <title>Genomic signatures of mitonuclear coevolution across populations of Tigriopus californicus.</title>
        <authorList>
            <person name="Barreto F.S."/>
            <person name="Watson E.T."/>
            <person name="Lima T.G."/>
            <person name="Willett C.S."/>
            <person name="Edmands S."/>
            <person name="Li W."/>
            <person name="Burton R.S."/>
        </authorList>
    </citation>
    <scope>NUCLEOTIDE SEQUENCE [LARGE SCALE GENOMIC DNA]</scope>
    <source>
        <strain evidence="3 4">San Diego</strain>
    </source>
</reference>
<dbReference type="GO" id="GO:0004061">
    <property type="term" value="F:arylformamidase activity"/>
    <property type="evidence" value="ECO:0007669"/>
    <property type="project" value="TreeGrafter"/>
</dbReference>
<dbReference type="Pfam" id="PF07859">
    <property type="entry name" value="Abhydrolase_3"/>
    <property type="match status" value="1"/>
</dbReference>
<evidence type="ECO:0000259" key="2">
    <source>
        <dbReference type="Pfam" id="PF07859"/>
    </source>
</evidence>
<keyword evidence="1" id="KW-0378">Hydrolase</keyword>
<organism evidence="3 4">
    <name type="scientific">Tigriopus californicus</name>
    <name type="common">Marine copepod</name>
    <dbReference type="NCBI Taxonomy" id="6832"/>
    <lineage>
        <taxon>Eukaryota</taxon>
        <taxon>Metazoa</taxon>
        <taxon>Ecdysozoa</taxon>
        <taxon>Arthropoda</taxon>
        <taxon>Crustacea</taxon>
        <taxon>Multicrustacea</taxon>
        <taxon>Hexanauplia</taxon>
        <taxon>Copepoda</taxon>
        <taxon>Harpacticoida</taxon>
        <taxon>Harpacticidae</taxon>
        <taxon>Tigriopus</taxon>
    </lineage>
</organism>
<evidence type="ECO:0000313" key="4">
    <source>
        <dbReference type="Proteomes" id="UP000318571"/>
    </source>
</evidence>
<dbReference type="PANTHER" id="PTHR48081">
    <property type="entry name" value="AB HYDROLASE SUPERFAMILY PROTEIN C4A8.06C"/>
    <property type="match status" value="1"/>
</dbReference>
<name>A0A553N6E5_TIGCA</name>
<dbReference type="PANTHER" id="PTHR48081:SF33">
    <property type="entry name" value="KYNURENINE FORMAMIDASE"/>
    <property type="match status" value="1"/>
</dbReference>
<sequence length="288" mass="32413">MPSLWCKRMDPVDVVSEHVRVTTEESDRVAATIPSEMRVQYQETSPSATLDIFGTDLPNDSPIFVYLSGGYWQELCGAISSYPVMPMYQNGIVSVIPNYGRAPKVTMSDIGEEIISLGQWLVQFAQKRKCRSIVLSGHSAGGHLCATLMSSPWFDSLTEEERSLFRGMFLLGACLDLTDIPKTSINDPLRLTESEVRKFSPLQDHNLKRARQNSAKMQTFLIYGQNDAPGLIDQGRKYAEALKELSPHWMRIPERDHFNLVEHLADPDYVVTKLILTTLKGQSNESSR</sequence>
<dbReference type="STRING" id="6832.A0A553N6E5"/>